<organism evidence="12 13">
    <name type="scientific">Tetrahymena thermophila (strain SB210)</name>
    <dbReference type="NCBI Taxonomy" id="312017"/>
    <lineage>
        <taxon>Eukaryota</taxon>
        <taxon>Sar</taxon>
        <taxon>Alveolata</taxon>
        <taxon>Ciliophora</taxon>
        <taxon>Intramacronucleata</taxon>
        <taxon>Oligohymenophorea</taxon>
        <taxon>Hymenostomatida</taxon>
        <taxon>Tetrahymenina</taxon>
        <taxon>Tetrahymenidae</taxon>
        <taxon>Tetrahymena</taxon>
    </lineage>
</organism>
<evidence type="ECO:0000256" key="7">
    <source>
        <dbReference type="ARBA" id="ARBA00022723"/>
    </source>
</evidence>
<evidence type="ECO:0000256" key="8">
    <source>
        <dbReference type="ARBA" id="ARBA00022833"/>
    </source>
</evidence>
<keyword evidence="8" id="KW-0862">Zinc</keyword>
<dbReference type="OMA" id="NVTRGFN"/>
<keyword evidence="5" id="KW-0548">Nucleotidyltransferase</keyword>
<evidence type="ECO:0000256" key="9">
    <source>
        <dbReference type="ARBA" id="ARBA00023163"/>
    </source>
</evidence>
<evidence type="ECO:0000256" key="1">
    <source>
        <dbReference type="ARBA" id="ARBA00009762"/>
    </source>
</evidence>
<keyword evidence="4 10" id="KW-0808">Transferase</keyword>
<evidence type="ECO:0000313" key="12">
    <source>
        <dbReference type="EMBL" id="EAS07452.2"/>
    </source>
</evidence>
<dbReference type="SMR" id="Q24HY6"/>
<dbReference type="EC" id="2.7.7.-" evidence="10"/>
<dbReference type="eggNOG" id="KOG2851">
    <property type="taxonomic scope" value="Eukaryota"/>
</dbReference>
<keyword evidence="11" id="KW-0175">Coiled coil</keyword>
<dbReference type="InParanoid" id="Q24HY6"/>
<evidence type="ECO:0000313" key="13">
    <source>
        <dbReference type="Proteomes" id="UP000009168"/>
    </source>
</evidence>
<evidence type="ECO:0000256" key="5">
    <source>
        <dbReference type="ARBA" id="ARBA00022695"/>
    </source>
</evidence>
<feature type="coiled-coil region" evidence="11">
    <location>
        <begin position="219"/>
        <end position="246"/>
    </location>
</feature>
<dbReference type="GO" id="GO:0005658">
    <property type="term" value="C:alpha DNA polymerase:primase complex"/>
    <property type="evidence" value="ECO:0007669"/>
    <property type="project" value="UniProtKB-ARBA"/>
</dbReference>
<proteinExistence type="evidence at protein level"/>
<name>Q24HY6_TETTS</name>
<keyword evidence="7" id="KW-0479">Metal-binding</keyword>
<dbReference type="OrthoDB" id="19606at2759"/>
<dbReference type="GO" id="GO:0046872">
    <property type="term" value="F:metal ion binding"/>
    <property type="evidence" value="ECO:0007669"/>
    <property type="project" value="UniProtKB-KW"/>
</dbReference>
<reference evidence="13" key="1">
    <citation type="journal article" date="2006" name="PLoS Biol.">
        <title>Macronuclear genome sequence of the ciliate Tetrahymena thermophila, a model eukaryote.</title>
        <authorList>
            <person name="Eisen J.A."/>
            <person name="Coyne R.S."/>
            <person name="Wu M."/>
            <person name="Wu D."/>
            <person name="Thiagarajan M."/>
            <person name="Wortman J.R."/>
            <person name="Badger J.H."/>
            <person name="Ren Q."/>
            <person name="Amedeo P."/>
            <person name="Jones K.M."/>
            <person name="Tallon L.J."/>
            <person name="Delcher A.L."/>
            <person name="Salzberg S.L."/>
            <person name="Silva J.C."/>
            <person name="Haas B.J."/>
            <person name="Majoros W.H."/>
            <person name="Farzad M."/>
            <person name="Carlton J.M."/>
            <person name="Smith R.K. Jr."/>
            <person name="Garg J."/>
            <person name="Pearlman R.E."/>
            <person name="Karrer K.M."/>
            <person name="Sun L."/>
            <person name="Manning G."/>
            <person name="Elde N.C."/>
            <person name="Turkewitz A.P."/>
            <person name="Asai D.J."/>
            <person name="Wilkes D.E."/>
            <person name="Wang Y."/>
            <person name="Cai H."/>
            <person name="Collins K."/>
            <person name="Stewart B.A."/>
            <person name="Lee S.R."/>
            <person name="Wilamowska K."/>
            <person name="Weinberg Z."/>
            <person name="Ruzzo W.L."/>
            <person name="Wloga D."/>
            <person name="Gaertig J."/>
            <person name="Frankel J."/>
            <person name="Tsao C.-C."/>
            <person name="Gorovsky M.A."/>
            <person name="Keeling P.J."/>
            <person name="Waller R.F."/>
            <person name="Patron N.J."/>
            <person name="Cherry J.M."/>
            <person name="Stover N.A."/>
            <person name="Krieger C.J."/>
            <person name="del Toro C."/>
            <person name="Ryder H.F."/>
            <person name="Williamson S.C."/>
            <person name="Barbeau R.A."/>
            <person name="Hamilton E.P."/>
            <person name="Orias E."/>
        </authorList>
    </citation>
    <scope>NUCLEOTIDE SEQUENCE [LARGE SCALE GENOMIC DNA]</scope>
    <source>
        <strain evidence="13">SB210</strain>
    </source>
</reference>
<dbReference type="EMBL" id="GG662498">
    <property type="protein sequence ID" value="EAS07452.2"/>
    <property type="molecule type" value="Genomic_DNA"/>
</dbReference>
<reference evidence="14" key="2">
    <citation type="journal article" date="2022" name="Nature">
        <title>Structure of Tetrahymena telomerase-bound CST with polymerase alpha-primase.</title>
        <authorList>
            <person name="He Y."/>
            <person name="Song H."/>
            <person name="Chan H."/>
            <person name="Liu B."/>
            <person name="Wang Y."/>
            <person name="Susac L."/>
            <person name="Zhou Z.H."/>
            <person name="Feigon J."/>
        </authorList>
    </citation>
    <scope>STRUCTURE BY ELECTRON MICROSCOPY (4.50 ANGSTROMS)</scope>
</reference>
<evidence type="ECO:0000256" key="2">
    <source>
        <dbReference type="ARBA" id="ARBA00022478"/>
    </source>
</evidence>
<keyword evidence="6 10" id="KW-0235">DNA replication</keyword>
<dbReference type="FunFam" id="3.90.920.10:FF:000003">
    <property type="entry name" value="DNA primase"/>
    <property type="match status" value="1"/>
</dbReference>
<dbReference type="PANTHER" id="PTHR10536">
    <property type="entry name" value="DNA PRIMASE SMALL SUBUNIT"/>
    <property type="match status" value="1"/>
</dbReference>
<keyword evidence="9" id="KW-0804">Transcription</keyword>
<keyword evidence="14" id="KW-0002">3D-structure</keyword>
<dbReference type="RefSeq" id="XP_001027694.2">
    <property type="nucleotide sequence ID" value="XM_001027694.3"/>
</dbReference>
<dbReference type="GO" id="GO:0006269">
    <property type="term" value="P:DNA replication, synthesis of primer"/>
    <property type="evidence" value="ECO:0007669"/>
    <property type="project" value="UniProtKB-KW"/>
</dbReference>
<protein>
    <recommendedName>
        <fullName evidence="10">DNA primase</fullName>
        <ecNumber evidence="10">2.7.7.-</ecNumber>
    </recommendedName>
</protein>
<keyword evidence="13" id="KW-1185">Reference proteome</keyword>
<dbReference type="FunCoup" id="Q24HY6">
    <property type="interactions" value="179"/>
</dbReference>
<evidence type="ECO:0007829" key="14">
    <source>
        <dbReference type="PDB" id="7UY8"/>
    </source>
</evidence>
<dbReference type="Gene3D" id="3.90.920.10">
    <property type="entry name" value="DNA primase, PRIM domain"/>
    <property type="match status" value="1"/>
</dbReference>
<evidence type="ECO:0000256" key="10">
    <source>
        <dbReference type="RuleBase" id="RU003514"/>
    </source>
</evidence>
<dbReference type="EMDB" id="EMD-26867"/>
<accession>Q24HY6</accession>
<dbReference type="GO" id="GO:0003899">
    <property type="term" value="F:DNA-directed RNA polymerase activity"/>
    <property type="evidence" value="ECO:0007669"/>
    <property type="project" value="InterPro"/>
</dbReference>
<dbReference type="HOGENOM" id="CLU_028288_3_2_1"/>
<dbReference type="NCBIfam" id="TIGR00335">
    <property type="entry name" value="primase_sml"/>
    <property type="match status" value="1"/>
</dbReference>
<dbReference type="PDB" id="7UY8">
    <property type="method" value="EM"/>
    <property type="resolution" value="4.50 A"/>
    <property type="chains" value="C=1-399"/>
</dbReference>
<comment type="similarity">
    <text evidence="1 10">Belongs to the eukaryotic-type primase small subunit family.</text>
</comment>
<sequence>MEIETVEVAPQQEEEFKLDYDLLEEYYRSYFPVSQMVQWLSYPQDGDDTYFTRREFSFTLQNEVYLRYQMYNSEREFKNALLQKVPEKIDIGAVYDRPGKKGDDIKAKEKEFVIDIDMTDYDHIRTCCSKAKICEKCWKFMRVACDLISKSLDEDFGFQHVLWVYSGRRGIHAWVCDKEIRKANDYTRASIIDYLNILVDNSIGSSYVKPSLLKMEKSHLIERNAMKQLNQKNDDLKAEKESEKVFVEIVLREQNLFMKKPEIILEFLAKRSENLSKEVEKEWKTLKTSEQRYEALKELVSSEDKKKTHYLLEELRIWLLYPRLDVNVSKSTNHLLKSPFCIHPKTGNVCVPFTTEEISTFDPFSVPNISTLTTEEGSSKMKNSLKIFNKFLENLKKDV</sequence>
<evidence type="ECO:0000256" key="4">
    <source>
        <dbReference type="ARBA" id="ARBA00022679"/>
    </source>
</evidence>
<keyword evidence="2 10" id="KW-0240">DNA-directed RNA polymerase</keyword>
<gene>
    <name evidence="12" type="ORF">TTHERM_00571880</name>
</gene>
<dbReference type="AlphaFoldDB" id="Q24HY6"/>
<evidence type="ECO:0000256" key="11">
    <source>
        <dbReference type="SAM" id="Coils"/>
    </source>
</evidence>
<dbReference type="KEGG" id="tet:TTHERM_00571880"/>
<dbReference type="Proteomes" id="UP000009168">
    <property type="component" value="Unassembled WGS sequence"/>
</dbReference>
<dbReference type="GeneID" id="7823892"/>
<dbReference type="SUPFAM" id="SSF56747">
    <property type="entry name" value="Prim-pol domain"/>
    <property type="match status" value="1"/>
</dbReference>
<dbReference type="InterPro" id="IPR002755">
    <property type="entry name" value="DNA_primase_S"/>
</dbReference>
<evidence type="ECO:0000256" key="3">
    <source>
        <dbReference type="ARBA" id="ARBA00022515"/>
    </source>
</evidence>
<keyword evidence="3 10" id="KW-0639">Primosome</keyword>
<dbReference type="Pfam" id="PF01896">
    <property type="entry name" value="DNA_primase_S"/>
    <property type="match status" value="1"/>
</dbReference>
<evidence type="ECO:0000256" key="6">
    <source>
        <dbReference type="ARBA" id="ARBA00022705"/>
    </source>
</evidence>
<dbReference type="CDD" id="cd04860">
    <property type="entry name" value="AE_Prim_S"/>
    <property type="match status" value="1"/>
</dbReference>
<dbReference type="InterPro" id="IPR014052">
    <property type="entry name" value="DNA_primase_ssu_euk/arc"/>
</dbReference>
<dbReference type="STRING" id="312017.Q24HY6"/>